<feature type="transmembrane region" description="Helical" evidence="1">
    <location>
        <begin position="12"/>
        <end position="31"/>
    </location>
</feature>
<protein>
    <submittedName>
        <fullName evidence="2">Uncharacterized protein</fullName>
    </submittedName>
</protein>
<keyword evidence="1" id="KW-0812">Transmembrane</keyword>
<dbReference type="NCBIfam" id="NF045611">
    <property type="entry name" value="small_CydP"/>
    <property type="match status" value="1"/>
</dbReference>
<evidence type="ECO:0000313" key="3">
    <source>
        <dbReference type="Proteomes" id="UP000270626"/>
    </source>
</evidence>
<proteinExistence type="predicted"/>
<dbReference type="Proteomes" id="UP000270626">
    <property type="component" value="Unassembled WGS sequence"/>
</dbReference>
<keyword evidence="3" id="KW-1185">Reference proteome</keyword>
<name>A0A495VNK8_9RHOO</name>
<sequence>MDRRDRRLRRELILLVIAKLILLTAIWWLFIRDVRVAVDETTAARHFTTAPQGETHAQ</sequence>
<dbReference type="InterPro" id="IPR054636">
    <property type="entry name" value="CydP"/>
</dbReference>
<reference evidence="2 3" key="1">
    <citation type="submission" date="2018-10" db="EMBL/GenBank/DDBJ databases">
        <title>Genomic Encyclopedia of Type Strains, Phase IV (KMG-IV): sequencing the most valuable type-strain genomes for metagenomic binning, comparative biology and taxonomic classification.</title>
        <authorList>
            <person name="Goeker M."/>
        </authorList>
    </citation>
    <scope>NUCLEOTIDE SEQUENCE [LARGE SCALE GENOMIC DNA]</scope>
    <source>
        <strain evidence="2 3">DSM 23841</strain>
    </source>
</reference>
<evidence type="ECO:0000313" key="2">
    <source>
        <dbReference type="EMBL" id="RKT50842.1"/>
    </source>
</evidence>
<dbReference type="EMBL" id="RBXP01000017">
    <property type="protein sequence ID" value="RKT50842.1"/>
    <property type="molecule type" value="Genomic_DNA"/>
</dbReference>
<keyword evidence="1" id="KW-0472">Membrane</keyword>
<evidence type="ECO:0000256" key="1">
    <source>
        <dbReference type="SAM" id="Phobius"/>
    </source>
</evidence>
<keyword evidence="1" id="KW-1133">Transmembrane helix</keyword>
<dbReference type="RefSeq" id="WP_170160231.1">
    <property type="nucleotide sequence ID" value="NZ_RBXP01000017.1"/>
</dbReference>
<comment type="caution">
    <text evidence="2">The sequence shown here is derived from an EMBL/GenBank/DDBJ whole genome shotgun (WGS) entry which is preliminary data.</text>
</comment>
<accession>A0A495VNK8</accession>
<organism evidence="2 3">
    <name type="scientific">Azonexus fungiphilus</name>
    <dbReference type="NCBI Taxonomy" id="146940"/>
    <lineage>
        <taxon>Bacteria</taxon>
        <taxon>Pseudomonadati</taxon>
        <taxon>Pseudomonadota</taxon>
        <taxon>Betaproteobacteria</taxon>
        <taxon>Rhodocyclales</taxon>
        <taxon>Azonexaceae</taxon>
        <taxon>Azonexus</taxon>
    </lineage>
</organism>
<gene>
    <name evidence="2" type="ORF">DFR40_2777</name>
</gene>
<dbReference type="AlphaFoldDB" id="A0A495VNK8"/>